<reference evidence="3" key="1">
    <citation type="journal article" date="2019" name="Int. J. Syst. Evol. Microbiol.">
        <title>The Global Catalogue of Microorganisms (GCM) 10K type strain sequencing project: providing services to taxonomists for standard genome sequencing and annotation.</title>
        <authorList>
            <consortium name="The Broad Institute Genomics Platform"/>
            <consortium name="The Broad Institute Genome Sequencing Center for Infectious Disease"/>
            <person name="Wu L."/>
            <person name="Ma J."/>
        </authorList>
    </citation>
    <scope>NUCLEOTIDE SEQUENCE [LARGE SCALE GENOMIC DNA]</scope>
    <source>
        <strain evidence="3">CCUG 52478</strain>
    </source>
</reference>
<gene>
    <name evidence="2" type="ORF">ACFQ3F_23670</name>
</gene>
<sequence length="421" mass="44143">MTVSEPTADLVVVDARVGDERVDVVVRDGVIAALAPRAAEGVPARRRIEAAGGLLLPPFVEAHSHPDKAMSRSMIPELGLPSVLHTRPEKMQRQRDLKAAFTRANVAERATRFFELAVGNGIGVVAGQADVDTVTGLTSFQGLMDAKERCAGLLDVRVTAFPQEGIVQDPGAADLVAAALEAGADRVGGWPNNERTYDDQLTHLDTVFALAERFGVGIDVNVDYFTDPTERMLVPLAERTVAHGMQGMVNANHVGALETYSDDDAARAIEAVAEAGIAVTVCPTNLGGSQPYRGVSRAVELLAAGVPVAVGTGNLQDNWEPFGNLDPMDMARLAWHAVPLAGLAGLAGEGIDTALALVGAHAAAAAGIPAPEVVRGGPADFVVLAATSPADALRNEPGPRWTVRRGRVVGEHRASLSWAER</sequence>
<dbReference type="EMBL" id="JBHTLX010000029">
    <property type="protein sequence ID" value="MFD1250810.1"/>
    <property type="molecule type" value="Genomic_DNA"/>
</dbReference>
<dbReference type="SUPFAM" id="SSF51556">
    <property type="entry name" value="Metallo-dependent hydrolases"/>
    <property type="match status" value="1"/>
</dbReference>
<comment type="caution">
    <text evidence="2">The sequence shown here is derived from an EMBL/GenBank/DDBJ whole genome shotgun (WGS) entry which is preliminary data.</text>
</comment>
<dbReference type="InterPro" id="IPR032466">
    <property type="entry name" value="Metal_Hydrolase"/>
</dbReference>
<dbReference type="SUPFAM" id="SSF51338">
    <property type="entry name" value="Composite domain of metallo-dependent hydrolases"/>
    <property type="match status" value="1"/>
</dbReference>
<protein>
    <submittedName>
        <fullName evidence="2">Amidohydrolase family protein</fullName>
    </submittedName>
</protein>
<dbReference type="InterPro" id="IPR013108">
    <property type="entry name" value="Amidohydro_3"/>
</dbReference>
<dbReference type="Pfam" id="PF07969">
    <property type="entry name" value="Amidohydro_3"/>
    <property type="match status" value="1"/>
</dbReference>
<dbReference type="InterPro" id="IPR011059">
    <property type="entry name" value="Metal-dep_hydrolase_composite"/>
</dbReference>
<dbReference type="RefSeq" id="WP_367918254.1">
    <property type="nucleotide sequence ID" value="NZ_BAABAC010000009.1"/>
</dbReference>
<evidence type="ECO:0000313" key="3">
    <source>
        <dbReference type="Proteomes" id="UP001597229"/>
    </source>
</evidence>
<dbReference type="InterPro" id="IPR052349">
    <property type="entry name" value="Metallo-hydrolase_Enzymes"/>
</dbReference>
<keyword evidence="3" id="KW-1185">Reference proteome</keyword>
<dbReference type="PANTHER" id="PTHR32027:SF9">
    <property type="entry name" value="BLL3847 PROTEIN"/>
    <property type="match status" value="1"/>
</dbReference>
<dbReference type="Gene3D" id="2.30.40.10">
    <property type="entry name" value="Urease, subunit C, domain 1"/>
    <property type="match status" value="1"/>
</dbReference>
<dbReference type="PANTHER" id="PTHR32027">
    <property type="entry name" value="CYTOSINE DEAMINASE"/>
    <property type="match status" value="1"/>
</dbReference>
<name>A0ABW3W6S0_9ACTN</name>
<proteinExistence type="predicted"/>
<feature type="domain" description="Amidohydrolase 3" evidence="1">
    <location>
        <begin position="102"/>
        <end position="409"/>
    </location>
</feature>
<dbReference type="Gene3D" id="3.20.20.140">
    <property type="entry name" value="Metal-dependent hydrolases"/>
    <property type="match status" value="1"/>
</dbReference>
<accession>A0ABW3W6S0</accession>
<evidence type="ECO:0000259" key="1">
    <source>
        <dbReference type="Pfam" id="PF07969"/>
    </source>
</evidence>
<dbReference type="Proteomes" id="UP001597229">
    <property type="component" value="Unassembled WGS sequence"/>
</dbReference>
<evidence type="ECO:0000313" key="2">
    <source>
        <dbReference type="EMBL" id="MFD1250810.1"/>
    </source>
</evidence>
<organism evidence="2 3">
    <name type="scientific">Nocardioides ginsengisoli</name>
    <dbReference type="NCBI Taxonomy" id="363868"/>
    <lineage>
        <taxon>Bacteria</taxon>
        <taxon>Bacillati</taxon>
        <taxon>Actinomycetota</taxon>
        <taxon>Actinomycetes</taxon>
        <taxon>Propionibacteriales</taxon>
        <taxon>Nocardioidaceae</taxon>
        <taxon>Nocardioides</taxon>
    </lineage>
</organism>